<dbReference type="AlphaFoldDB" id="A0A4Y2F0T2"/>
<evidence type="ECO:0000313" key="2">
    <source>
        <dbReference type="Proteomes" id="UP000499080"/>
    </source>
</evidence>
<accession>A0A4Y2F0T2</accession>
<sequence length="112" mass="12585">MTTIINISLTELRCLSFNKSDKREALTRCNWLSSVYLLKTEALPHHNVAYKTVEVTKGGGDNFFKRGQGGLSIIPKKNIPPSQPHSLPKILKRRDSNEAGPFDKCHLNCSFD</sequence>
<dbReference type="OrthoDB" id="10307577at2759"/>
<comment type="caution">
    <text evidence="1">The sequence shown here is derived from an EMBL/GenBank/DDBJ whole genome shotgun (WGS) entry which is preliminary data.</text>
</comment>
<evidence type="ECO:0000313" key="1">
    <source>
        <dbReference type="EMBL" id="GBM33936.1"/>
    </source>
</evidence>
<proteinExistence type="predicted"/>
<name>A0A4Y2F0T2_ARAVE</name>
<dbReference type="Proteomes" id="UP000499080">
    <property type="component" value="Unassembled WGS sequence"/>
</dbReference>
<reference evidence="1 2" key="1">
    <citation type="journal article" date="2019" name="Sci. Rep.">
        <title>Orb-weaving spider Araneus ventricosus genome elucidates the spidroin gene catalogue.</title>
        <authorList>
            <person name="Kono N."/>
            <person name="Nakamura H."/>
            <person name="Ohtoshi R."/>
            <person name="Moran D.A.P."/>
            <person name="Shinohara A."/>
            <person name="Yoshida Y."/>
            <person name="Fujiwara M."/>
            <person name="Mori M."/>
            <person name="Tomita M."/>
            <person name="Arakawa K."/>
        </authorList>
    </citation>
    <scope>NUCLEOTIDE SEQUENCE [LARGE SCALE GENOMIC DNA]</scope>
</reference>
<keyword evidence="2" id="KW-1185">Reference proteome</keyword>
<organism evidence="1 2">
    <name type="scientific">Araneus ventricosus</name>
    <name type="common">Orbweaver spider</name>
    <name type="synonym">Epeira ventricosa</name>
    <dbReference type="NCBI Taxonomy" id="182803"/>
    <lineage>
        <taxon>Eukaryota</taxon>
        <taxon>Metazoa</taxon>
        <taxon>Ecdysozoa</taxon>
        <taxon>Arthropoda</taxon>
        <taxon>Chelicerata</taxon>
        <taxon>Arachnida</taxon>
        <taxon>Araneae</taxon>
        <taxon>Araneomorphae</taxon>
        <taxon>Entelegynae</taxon>
        <taxon>Araneoidea</taxon>
        <taxon>Araneidae</taxon>
        <taxon>Araneus</taxon>
    </lineage>
</organism>
<dbReference type="EMBL" id="BGPR01000746">
    <property type="protein sequence ID" value="GBM33936.1"/>
    <property type="molecule type" value="Genomic_DNA"/>
</dbReference>
<protein>
    <submittedName>
        <fullName evidence="1">Uncharacterized protein</fullName>
    </submittedName>
</protein>
<gene>
    <name evidence="1" type="ORF">AVEN_79830_1</name>
</gene>